<sequence>MIAHDLDMTEVVACRRPKSVLDVRFLNHQEDVSLQHKLKLLDMRHRYILKALCQEKDSLIRNHKKLLHLKVCEPRATINITMKELHETKMSRMACAASAPENRRLYSSRSHSNNRANIVQRCQTSHANVTVEDPQTTELDTKGTPVQSLRSQSAQPKSIHSAKHRETRIVHSSNQRETESRAGVFSFIQLKQMSTIDSISEKELARQQLQSRGEKERLKQHQRDMLSQKIHTFLKALENNQQLENKTP</sequence>
<keyword evidence="2" id="KW-1185">Reference proteome</keyword>
<evidence type="ECO:0000313" key="1">
    <source>
        <dbReference type="EMBL" id="KAJ7990789.1"/>
    </source>
</evidence>
<evidence type="ECO:0000313" key="2">
    <source>
        <dbReference type="Proteomes" id="UP001157502"/>
    </source>
</evidence>
<reference evidence="1" key="1">
    <citation type="submission" date="2021-05" db="EMBL/GenBank/DDBJ databases">
        <authorList>
            <person name="Pan Q."/>
            <person name="Jouanno E."/>
            <person name="Zahm M."/>
            <person name="Klopp C."/>
            <person name="Cabau C."/>
            <person name="Louis A."/>
            <person name="Berthelot C."/>
            <person name="Parey E."/>
            <person name="Roest Crollius H."/>
            <person name="Montfort J."/>
            <person name="Robinson-Rechavi M."/>
            <person name="Bouchez O."/>
            <person name="Lampietro C."/>
            <person name="Lopez Roques C."/>
            <person name="Donnadieu C."/>
            <person name="Postlethwait J."/>
            <person name="Bobe J."/>
            <person name="Dillon D."/>
            <person name="Chandos A."/>
            <person name="von Hippel F."/>
            <person name="Guiguen Y."/>
        </authorList>
    </citation>
    <scope>NUCLEOTIDE SEQUENCE</scope>
    <source>
        <strain evidence="1">YG-Jan2019</strain>
    </source>
</reference>
<name>A0ACC2FHE8_DALPE</name>
<dbReference type="EMBL" id="CM055754">
    <property type="protein sequence ID" value="KAJ7990789.1"/>
    <property type="molecule type" value="Genomic_DNA"/>
</dbReference>
<accession>A0ACC2FHE8</accession>
<gene>
    <name evidence="1" type="ORF">DPEC_G00290560</name>
</gene>
<organism evidence="1 2">
    <name type="scientific">Dallia pectoralis</name>
    <name type="common">Alaska blackfish</name>
    <dbReference type="NCBI Taxonomy" id="75939"/>
    <lineage>
        <taxon>Eukaryota</taxon>
        <taxon>Metazoa</taxon>
        <taxon>Chordata</taxon>
        <taxon>Craniata</taxon>
        <taxon>Vertebrata</taxon>
        <taxon>Euteleostomi</taxon>
        <taxon>Actinopterygii</taxon>
        <taxon>Neopterygii</taxon>
        <taxon>Teleostei</taxon>
        <taxon>Protacanthopterygii</taxon>
        <taxon>Esociformes</taxon>
        <taxon>Umbridae</taxon>
        <taxon>Dallia</taxon>
    </lineage>
</organism>
<protein>
    <submittedName>
        <fullName evidence="1">Uncharacterized protein</fullName>
    </submittedName>
</protein>
<dbReference type="Proteomes" id="UP001157502">
    <property type="component" value="Chromosome 27"/>
</dbReference>
<proteinExistence type="predicted"/>
<comment type="caution">
    <text evidence="1">The sequence shown here is derived from an EMBL/GenBank/DDBJ whole genome shotgun (WGS) entry which is preliminary data.</text>
</comment>